<evidence type="ECO:0000313" key="2">
    <source>
        <dbReference type="Proteomes" id="UP000828390"/>
    </source>
</evidence>
<evidence type="ECO:0000313" key="1">
    <source>
        <dbReference type="EMBL" id="KAH3806358.1"/>
    </source>
</evidence>
<dbReference type="Proteomes" id="UP000828390">
    <property type="component" value="Unassembled WGS sequence"/>
</dbReference>
<proteinExistence type="predicted"/>
<name>A0A9D4JF38_DREPO</name>
<keyword evidence="2" id="KW-1185">Reference proteome</keyword>
<protein>
    <submittedName>
        <fullName evidence="1">Uncharacterized protein</fullName>
    </submittedName>
</protein>
<dbReference type="AlphaFoldDB" id="A0A9D4JF38"/>
<gene>
    <name evidence="1" type="ORF">DPMN_134677</name>
</gene>
<dbReference type="Gene3D" id="3.30.70.1820">
    <property type="entry name" value="L1 transposable element, RRM domain"/>
    <property type="match status" value="1"/>
</dbReference>
<reference evidence="1" key="2">
    <citation type="submission" date="2020-11" db="EMBL/GenBank/DDBJ databases">
        <authorList>
            <person name="McCartney M.A."/>
            <person name="Auch B."/>
            <person name="Kono T."/>
            <person name="Mallez S."/>
            <person name="Becker A."/>
            <person name="Gohl D.M."/>
            <person name="Silverstein K.A.T."/>
            <person name="Koren S."/>
            <person name="Bechman K.B."/>
            <person name="Herman A."/>
            <person name="Abrahante J.E."/>
            <person name="Garbe J."/>
        </authorList>
    </citation>
    <scope>NUCLEOTIDE SEQUENCE</scope>
    <source>
        <strain evidence="1">Duluth1</strain>
        <tissue evidence="1">Whole animal</tissue>
    </source>
</reference>
<reference evidence="1" key="1">
    <citation type="journal article" date="2019" name="bioRxiv">
        <title>The Genome of the Zebra Mussel, Dreissena polymorpha: A Resource for Invasive Species Research.</title>
        <authorList>
            <person name="McCartney M.A."/>
            <person name="Auch B."/>
            <person name="Kono T."/>
            <person name="Mallez S."/>
            <person name="Zhang Y."/>
            <person name="Obille A."/>
            <person name="Becker A."/>
            <person name="Abrahante J.E."/>
            <person name="Garbe J."/>
            <person name="Badalamenti J.P."/>
            <person name="Herman A."/>
            <person name="Mangelson H."/>
            <person name="Liachko I."/>
            <person name="Sullivan S."/>
            <person name="Sone E.D."/>
            <person name="Koren S."/>
            <person name="Silverstein K.A.T."/>
            <person name="Beckman K.B."/>
            <person name="Gohl D.M."/>
        </authorList>
    </citation>
    <scope>NUCLEOTIDE SEQUENCE</scope>
    <source>
        <strain evidence="1">Duluth1</strain>
        <tissue evidence="1">Whole animal</tissue>
    </source>
</reference>
<comment type="caution">
    <text evidence="1">The sequence shown here is derived from an EMBL/GenBank/DDBJ whole genome shotgun (WGS) entry which is preliminary data.</text>
</comment>
<sequence length="137" mass="15495">MRENLLFYGCPEVLNENCEGTVKSIISGKLRIVENITLDRVHRLGKPSNGKCRPIVAKFHYYQQRKLVRTTAITKTNDLKTTGLGIGIQQTKAVLQQRREKNTLFNREKRAGKQVKWAGAKLLSGVNGSSQFKEVTH</sequence>
<organism evidence="1 2">
    <name type="scientific">Dreissena polymorpha</name>
    <name type="common">Zebra mussel</name>
    <name type="synonym">Mytilus polymorpha</name>
    <dbReference type="NCBI Taxonomy" id="45954"/>
    <lineage>
        <taxon>Eukaryota</taxon>
        <taxon>Metazoa</taxon>
        <taxon>Spiralia</taxon>
        <taxon>Lophotrochozoa</taxon>
        <taxon>Mollusca</taxon>
        <taxon>Bivalvia</taxon>
        <taxon>Autobranchia</taxon>
        <taxon>Heteroconchia</taxon>
        <taxon>Euheterodonta</taxon>
        <taxon>Imparidentia</taxon>
        <taxon>Neoheterodontei</taxon>
        <taxon>Myida</taxon>
        <taxon>Dreissenoidea</taxon>
        <taxon>Dreissenidae</taxon>
        <taxon>Dreissena</taxon>
    </lineage>
</organism>
<accession>A0A9D4JF38</accession>
<dbReference type="EMBL" id="JAIWYP010000006">
    <property type="protein sequence ID" value="KAH3806358.1"/>
    <property type="molecule type" value="Genomic_DNA"/>
</dbReference>